<keyword evidence="2" id="KW-1185">Reference proteome</keyword>
<reference evidence="2" key="1">
    <citation type="journal article" date="2019" name="Int. J. Syst. Evol. Microbiol.">
        <title>The Global Catalogue of Microorganisms (GCM) 10K type strain sequencing project: providing services to taxonomists for standard genome sequencing and annotation.</title>
        <authorList>
            <consortium name="The Broad Institute Genomics Platform"/>
            <consortium name="The Broad Institute Genome Sequencing Center for Infectious Disease"/>
            <person name="Wu L."/>
            <person name="Ma J."/>
        </authorList>
    </citation>
    <scope>NUCLEOTIDE SEQUENCE [LARGE SCALE GENOMIC DNA]</scope>
    <source>
        <strain evidence="2">CCM 8749</strain>
    </source>
</reference>
<evidence type="ECO:0000313" key="2">
    <source>
        <dbReference type="Proteomes" id="UP001596250"/>
    </source>
</evidence>
<gene>
    <name evidence="1" type="ORF">ACFPXP_10280</name>
</gene>
<evidence type="ECO:0000313" key="1">
    <source>
        <dbReference type="EMBL" id="MFC5986804.1"/>
    </source>
</evidence>
<protein>
    <recommendedName>
        <fullName evidence="3">Helix-turn-helix domain-containing protein</fullName>
    </recommendedName>
</protein>
<evidence type="ECO:0008006" key="3">
    <source>
        <dbReference type="Google" id="ProtNLM"/>
    </source>
</evidence>
<dbReference type="EMBL" id="JBHSQV010000135">
    <property type="protein sequence ID" value="MFC5986804.1"/>
    <property type="molecule type" value="Genomic_DNA"/>
</dbReference>
<accession>A0ABW1IPU8</accession>
<dbReference type="RefSeq" id="WP_379894119.1">
    <property type="nucleotide sequence ID" value="NZ_CBCSCT010000072.1"/>
</dbReference>
<organism evidence="1 2">
    <name type="scientific">Marinicrinis lubricantis</name>
    <dbReference type="NCBI Taxonomy" id="2086470"/>
    <lineage>
        <taxon>Bacteria</taxon>
        <taxon>Bacillati</taxon>
        <taxon>Bacillota</taxon>
        <taxon>Bacilli</taxon>
        <taxon>Bacillales</taxon>
        <taxon>Paenibacillaceae</taxon>
    </lineage>
</organism>
<proteinExistence type="predicted"/>
<sequence>MFVPVTWHHQDPLHLTEDEWLPLIKDPLIVNEDGRRMLAYLYSQPDHQSSATEIGQALGGVSQQKVTAWNRRIAREVYKRLGRELPKNLKGGHRFWNALLDGDPNSEKNAYGYFIWRLRPSVVAALKRSGIV</sequence>
<dbReference type="Proteomes" id="UP001596250">
    <property type="component" value="Unassembled WGS sequence"/>
</dbReference>
<name>A0ABW1IPU8_9BACL</name>
<comment type="caution">
    <text evidence="1">The sequence shown here is derived from an EMBL/GenBank/DDBJ whole genome shotgun (WGS) entry which is preliminary data.</text>
</comment>